<comment type="similarity">
    <text evidence="1 4">Belongs to the thiolase-like superfamily. Beta-ketoacyl-ACP synthases family.</text>
</comment>
<evidence type="ECO:0000256" key="3">
    <source>
        <dbReference type="ARBA" id="ARBA00022679"/>
    </source>
</evidence>
<dbReference type="PANTHER" id="PTHR11712">
    <property type="entry name" value="POLYKETIDE SYNTHASE-RELATED"/>
    <property type="match status" value="1"/>
</dbReference>
<dbReference type="InterPro" id="IPR020841">
    <property type="entry name" value="PKS_Beta-ketoAc_synthase_dom"/>
</dbReference>
<dbReference type="PANTHER" id="PTHR11712:SF349">
    <property type="entry name" value="BETA-KETOACYL-[ACYL-CARRIER-PROTEIN] SYNTHASE I"/>
    <property type="match status" value="1"/>
</dbReference>
<dbReference type="Pfam" id="PF02801">
    <property type="entry name" value="Ketoacyl-synt_C"/>
    <property type="match status" value="2"/>
</dbReference>
<reference evidence="6 7" key="1">
    <citation type="journal article" date="2018" name="Sci. Data">
        <title>The draft genome sequence of cork oak.</title>
        <authorList>
            <person name="Ramos A.M."/>
            <person name="Usie A."/>
            <person name="Barbosa P."/>
            <person name="Barros P.M."/>
            <person name="Capote T."/>
            <person name="Chaves I."/>
            <person name="Simoes F."/>
            <person name="Abreu I."/>
            <person name="Carrasquinho I."/>
            <person name="Faro C."/>
            <person name="Guimaraes J.B."/>
            <person name="Mendonca D."/>
            <person name="Nobrega F."/>
            <person name="Rodrigues L."/>
            <person name="Saibo N.J.M."/>
            <person name="Varela M.C."/>
            <person name="Egas C."/>
            <person name="Matos J."/>
            <person name="Miguel C.M."/>
            <person name="Oliveira M.M."/>
            <person name="Ricardo C.P."/>
            <person name="Goncalves S."/>
        </authorList>
    </citation>
    <scope>NUCLEOTIDE SEQUENCE [LARGE SCALE GENOMIC DNA]</scope>
    <source>
        <strain evidence="7">cv. HL8</strain>
    </source>
</reference>
<dbReference type="GO" id="GO:0004315">
    <property type="term" value="F:3-oxoacyl-[acyl-carrier-protein] synthase activity"/>
    <property type="evidence" value="ECO:0007669"/>
    <property type="project" value="UniProtKB-EC"/>
</dbReference>
<comment type="caution">
    <text evidence="6">The sequence shown here is derived from an EMBL/GenBank/DDBJ whole genome shotgun (WGS) entry which is preliminary data.</text>
</comment>
<feature type="domain" description="Ketosynthase family 3 (KS3)" evidence="5">
    <location>
        <begin position="132"/>
        <end position="667"/>
    </location>
</feature>
<evidence type="ECO:0000313" key="7">
    <source>
        <dbReference type="Proteomes" id="UP000237347"/>
    </source>
</evidence>
<gene>
    <name evidence="6" type="primary">KAS2_4</name>
    <name evidence="6" type="ORF">CFP56_020234</name>
</gene>
<dbReference type="EMBL" id="PKMF04000313">
    <property type="protein sequence ID" value="KAK7838085.1"/>
    <property type="molecule type" value="Genomic_DNA"/>
</dbReference>
<dbReference type="PROSITE" id="PS00606">
    <property type="entry name" value="KS3_1"/>
    <property type="match status" value="1"/>
</dbReference>
<name>A0AAW0KF81_QUESU</name>
<dbReference type="Proteomes" id="UP000237347">
    <property type="component" value="Unassembled WGS sequence"/>
</dbReference>
<dbReference type="InterPro" id="IPR014031">
    <property type="entry name" value="Ketoacyl_synth_C"/>
</dbReference>
<evidence type="ECO:0000256" key="1">
    <source>
        <dbReference type="ARBA" id="ARBA00008467"/>
    </source>
</evidence>
<dbReference type="EC" id="2.3.1.41" evidence="2"/>
<organism evidence="6 7">
    <name type="scientific">Quercus suber</name>
    <name type="common">Cork oak</name>
    <dbReference type="NCBI Taxonomy" id="58331"/>
    <lineage>
        <taxon>Eukaryota</taxon>
        <taxon>Viridiplantae</taxon>
        <taxon>Streptophyta</taxon>
        <taxon>Embryophyta</taxon>
        <taxon>Tracheophyta</taxon>
        <taxon>Spermatophyta</taxon>
        <taxon>Magnoliopsida</taxon>
        <taxon>eudicotyledons</taxon>
        <taxon>Gunneridae</taxon>
        <taxon>Pentapetalae</taxon>
        <taxon>rosids</taxon>
        <taxon>fabids</taxon>
        <taxon>Fagales</taxon>
        <taxon>Fagaceae</taxon>
        <taxon>Quercus</taxon>
    </lineage>
</organism>
<accession>A0AAW0KF81</accession>
<dbReference type="InterPro" id="IPR014030">
    <property type="entry name" value="Ketoacyl_synth_N"/>
</dbReference>
<dbReference type="PROSITE" id="PS52004">
    <property type="entry name" value="KS3_2"/>
    <property type="match status" value="1"/>
</dbReference>
<evidence type="ECO:0000256" key="2">
    <source>
        <dbReference type="ARBA" id="ARBA00013191"/>
    </source>
</evidence>
<dbReference type="GO" id="GO:0009570">
    <property type="term" value="C:chloroplast stroma"/>
    <property type="evidence" value="ECO:0007669"/>
    <property type="project" value="TreeGrafter"/>
</dbReference>
<evidence type="ECO:0000256" key="4">
    <source>
        <dbReference type="RuleBase" id="RU003694"/>
    </source>
</evidence>
<dbReference type="AlphaFoldDB" id="A0AAW0KF81"/>
<dbReference type="InterPro" id="IPR016039">
    <property type="entry name" value="Thiolase-like"/>
</dbReference>
<evidence type="ECO:0000313" key="6">
    <source>
        <dbReference type="EMBL" id="KAK7838085.1"/>
    </source>
</evidence>
<dbReference type="Pfam" id="PF00109">
    <property type="entry name" value="ketoacyl-synt"/>
    <property type="match status" value="1"/>
</dbReference>
<dbReference type="GO" id="GO:0005739">
    <property type="term" value="C:mitochondrion"/>
    <property type="evidence" value="ECO:0007669"/>
    <property type="project" value="TreeGrafter"/>
</dbReference>
<sequence length="671" mass="71833">MATSAAASPLCTRPVSACMSVSYEKHHTDPKRLSEWTKRKKFVSKCISRRGGDADLVSNLLTNGSGIQSSWLAFEKCKEYNHSEGLFALLGSQTAWTRKQRSINRPATKSGEPVVLRPADEVTTEKKQLTKQPRVVVTGVGVVTPIGDDADVFYNNLLEGVSGISEIEAFDCAQFPTKIAGDIKSFSPDGWVTPKISKRADKFTLYLLTAGKKALADAGITEEVLGKLDKRRCGVIVGSALGGMGIFQDGIEALRVSYKKINPFCIPFSTANIGSALLAMDLGWMGPNYTISSACATSNFCILNAAHHIITGESDVMLCGGSDAAVLPIGLGGFVACGALSKRNGEPTKASRPWDIVRLETTLGSSVLLEVLEETLELKNRDGFVIGDGAGALLLEDLEHAKRRGAKIYAEFLGGSYTCDAYHFTDPHPDGSGLALCIEKALAQSGVAKEDVNYVNAYGSSTPRGDLKEYRALIHCFGENPELRVNSTKSMTGHLLGASGAVEAIATVKRLIVLYNKKPMWLVAPISGLLSMSISLALCIEKALAQSGVAKEDVNYVNAYGSSTLRGDLQEYRALIHCFGENPELRVNSTKSMTGHLLGASGAVEAVATVKAIQTGWVHPNINLENPDEGMDMNVLVGIKKEPLDIKVALSNSFGFGGHNSSILFAPYKCI</sequence>
<dbReference type="InterPro" id="IPR000794">
    <property type="entry name" value="Beta-ketoacyl_synthase"/>
</dbReference>
<dbReference type="InterPro" id="IPR018201">
    <property type="entry name" value="Ketoacyl_synth_AS"/>
</dbReference>
<keyword evidence="7" id="KW-1185">Reference proteome</keyword>
<evidence type="ECO:0000259" key="5">
    <source>
        <dbReference type="PROSITE" id="PS52004"/>
    </source>
</evidence>
<dbReference type="GO" id="GO:0006633">
    <property type="term" value="P:fatty acid biosynthetic process"/>
    <property type="evidence" value="ECO:0007669"/>
    <property type="project" value="InterPro"/>
</dbReference>
<dbReference type="SMART" id="SM00825">
    <property type="entry name" value="PKS_KS"/>
    <property type="match status" value="1"/>
</dbReference>
<dbReference type="Gene3D" id="3.40.47.10">
    <property type="match status" value="2"/>
</dbReference>
<protein>
    <recommendedName>
        <fullName evidence="2">beta-ketoacyl-[acyl-carrier-protein] synthase I</fullName>
        <ecNumber evidence="2">2.3.1.41</ecNumber>
    </recommendedName>
</protein>
<dbReference type="CDD" id="cd00834">
    <property type="entry name" value="KAS_I_II"/>
    <property type="match status" value="1"/>
</dbReference>
<dbReference type="SUPFAM" id="SSF53901">
    <property type="entry name" value="Thiolase-like"/>
    <property type="match status" value="3"/>
</dbReference>
<proteinExistence type="inferred from homology"/>
<keyword evidence="3 4" id="KW-0808">Transferase</keyword>